<dbReference type="InterPro" id="IPR037401">
    <property type="entry name" value="SnoaL-like"/>
</dbReference>
<accession>A0A415JFM9</accession>
<dbReference type="RefSeq" id="WP_003182028.1">
    <property type="nucleotide sequence ID" value="NZ_BEXU01000008.1"/>
</dbReference>
<dbReference type="Gene3D" id="3.10.450.50">
    <property type="match status" value="1"/>
</dbReference>
<dbReference type="AlphaFoldDB" id="A0A415JFM9"/>
<dbReference type="EMBL" id="CP065647">
    <property type="protein sequence ID" value="QPR71496.1"/>
    <property type="molecule type" value="Genomic_DNA"/>
</dbReference>
<organism evidence="3 4">
    <name type="scientific">Bacillus licheniformis</name>
    <dbReference type="NCBI Taxonomy" id="1402"/>
    <lineage>
        <taxon>Bacteria</taxon>
        <taxon>Bacillati</taxon>
        <taxon>Bacillota</taxon>
        <taxon>Bacilli</taxon>
        <taxon>Bacillales</taxon>
        <taxon>Bacillaceae</taxon>
        <taxon>Bacillus</taxon>
    </lineage>
</organism>
<evidence type="ECO:0000313" key="4">
    <source>
        <dbReference type="Proteomes" id="UP000435910"/>
    </source>
</evidence>
<dbReference type="GeneID" id="92861454"/>
<reference evidence="2 5" key="2">
    <citation type="submission" date="2020-12" db="EMBL/GenBank/DDBJ databases">
        <title>FDA dAtabase for Regulatory Grade micrObial Sequences (FDA-ARGOS): Supporting development and validation of Infectious Disease Dx tests.</title>
        <authorList>
            <person name="Nelson B."/>
            <person name="Plummer A."/>
            <person name="Tallon L."/>
            <person name="Sadzewicz L."/>
            <person name="Zhao X."/>
            <person name="Boylan J."/>
            <person name="Ott S."/>
            <person name="Bowen H."/>
            <person name="Vavikolanu K."/>
            <person name="Mehta A."/>
            <person name="Aluvathingal J."/>
            <person name="Nadendla S."/>
            <person name="Myers T."/>
            <person name="Yan Y."/>
            <person name="Sichtig H."/>
        </authorList>
    </citation>
    <scope>NUCLEOTIDE SEQUENCE [LARGE SCALE GENOMIC DNA]</scope>
    <source>
        <strain evidence="2 5">FDAARGOS_923</strain>
    </source>
</reference>
<dbReference type="Pfam" id="PF12680">
    <property type="entry name" value="SnoaL_2"/>
    <property type="match status" value="1"/>
</dbReference>
<dbReference type="Proteomes" id="UP000595038">
    <property type="component" value="Chromosome"/>
</dbReference>
<gene>
    <name evidence="3" type="ORF">CHCC16736_4330</name>
    <name evidence="2" type="ORF">I6G80_16905</name>
</gene>
<reference evidence="3 4" key="1">
    <citation type="submission" date="2019-06" db="EMBL/GenBank/DDBJ databases">
        <title>Genome sequence analysis of &gt;100 Bacillus licheniformis strains suggests intrinsic resistance to this species.</title>
        <authorList>
            <person name="Wels M."/>
            <person name="Siezen R.J."/>
            <person name="Johansen E."/>
            <person name="Stuer-Lauridsen B."/>
            <person name="Bjerre K."/>
            <person name="Nielsen B.K.K."/>
        </authorList>
    </citation>
    <scope>NUCLEOTIDE SEQUENCE [LARGE SCALE GENOMIC DNA]</scope>
    <source>
        <strain evidence="3 4">BAC-16736</strain>
    </source>
</reference>
<feature type="domain" description="SnoaL-like" evidence="1">
    <location>
        <begin position="12"/>
        <end position="118"/>
    </location>
</feature>
<dbReference type="InterPro" id="IPR032710">
    <property type="entry name" value="NTF2-like_dom_sf"/>
</dbReference>
<evidence type="ECO:0000313" key="5">
    <source>
        <dbReference type="Proteomes" id="UP000595038"/>
    </source>
</evidence>
<sequence length="139" mass="16076">MTRAITDVMELFLQSMLEKDMEKWIQLWDQDAVFEHPYAPPVFPKKIEGKSAIYDYIKDFPEKIDIVRFTAPTIHQTAKSGYSAVEFECEGIVCETGLPYNQQYISLVNLKAGKIVHYKDYWNPLTVVKSFGGQLQTFL</sequence>
<protein>
    <submittedName>
        <fullName evidence="2">Nuclear transport factor 2 family protein</fullName>
    </submittedName>
    <submittedName>
        <fullName evidence="3">Putative PhzA/B-like protein</fullName>
    </submittedName>
</protein>
<dbReference type="OMA" id="FEFPYAP"/>
<evidence type="ECO:0000313" key="2">
    <source>
        <dbReference type="EMBL" id="QPR71496.1"/>
    </source>
</evidence>
<dbReference type="Proteomes" id="UP000435910">
    <property type="component" value="Unassembled WGS sequence"/>
</dbReference>
<dbReference type="EMBL" id="NILC01000026">
    <property type="protein sequence ID" value="TWL25447.1"/>
    <property type="molecule type" value="Genomic_DNA"/>
</dbReference>
<proteinExistence type="predicted"/>
<evidence type="ECO:0000313" key="3">
    <source>
        <dbReference type="EMBL" id="TWL25447.1"/>
    </source>
</evidence>
<dbReference type="SUPFAM" id="SSF54427">
    <property type="entry name" value="NTF2-like"/>
    <property type="match status" value="1"/>
</dbReference>
<name>A0A415JFM9_BACLI</name>
<evidence type="ECO:0000259" key="1">
    <source>
        <dbReference type="Pfam" id="PF12680"/>
    </source>
</evidence>